<dbReference type="EMBL" id="JBANRG010000031">
    <property type="protein sequence ID" value="KAK7451161.1"/>
    <property type="molecule type" value="Genomic_DNA"/>
</dbReference>
<reference evidence="2 3" key="1">
    <citation type="submission" date="2024-01" db="EMBL/GenBank/DDBJ databases">
        <title>A draft genome for the cacao thread blight pathogen Marasmiellus scandens.</title>
        <authorList>
            <person name="Baruah I.K."/>
            <person name="Leung J."/>
            <person name="Bukari Y."/>
            <person name="Amoako-Attah I."/>
            <person name="Meinhardt L.W."/>
            <person name="Bailey B.A."/>
            <person name="Cohen S.P."/>
        </authorList>
    </citation>
    <scope>NUCLEOTIDE SEQUENCE [LARGE SCALE GENOMIC DNA]</scope>
    <source>
        <strain evidence="2 3">GH-19</strain>
    </source>
</reference>
<comment type="caution">
    <text evidence="2">The sequence shown here is derived from an EMBL/GenBank/DDBJ whole genome shotgun (WGS) entry which is preliminary data.</text>
</comment>
<dbReference type="InterPro" id="IPR035992">
    <property type="entry name" value="Ricin_B-like_lectins"/>
</dbReference>
<evidence type="ECO:0000313" key="2">
    <source>
        <dbReference type="EMBL" id="KAK7451161.1"/>
    </source>
</evidence>
<dbReference type="Proteomes" id="UP001498398">
    <property type="component" value="Unassembled WGS sequence"/>
</dbReference>
<gene>
    <name evidence="2" type="ORF">VKT23_012492</name>
    <name evidence="1" type="ORF">VKT23_018454</name>
</gene>
<protein>
    <recommendedName>
        <fullName evidence="4">Ricin B lectin domain-containing protein</fullName>
    </recommendedName>
</protein>
<dbReference type="EMBL" id="JBANRG010000083">
    <property type="protein sequence ID" value="KAK7437739.1"/>
    <property type="molecule type" value="Genomic_DNA"/>
</dbReference>
<organism evidence="2 3">
    <name type="scientific">Marasmiellus scandens</name>
    <dbReference type="NCBI Taxonomy" id="2682957"/>
    <lineage>
        <taxon>Eukaryota</taxon>
        <taxon>Fungi</taxon>
        <taxon>Dikarya</taxon>
        <taxon>Basidiomycota</taxon>
        <taxon>Agaricomycotina</taxon>
        <taxon>Agaricomycetes</taxon>
        <taxon>Agaricomycetidae</taxon>
        <taxon>Agaricales</taxon>
        <taxon>Marasmiineae</taxon>
        <taxon>Omphalotaceae</taxon>
        <taxon>Marasmiellus</taxon>
    </lineage>
</organism>
<evidence type="ECO:0000313" key="3">
    <source>
        <dbReference type="Proteomes" id="UP001498398"/>
    </source>
</evidence>
<sequence>MSTILETGRYTVRNAKYLNVAFLPDGNYESDIVARSEQTNDGEKWNITLLNNSRHTINSHQYSTNFATSEYRPTKGASVRSQGRNQQWIIRETRVRGQYTISPTDGELYWGLTDGEDLTPIVLAETPNDPKNQWTFKKA</sequence>
<evidence type="ECO:0000313" key="1">
    <source>
        <dbReference type="EMBL" id="KAK7437739.1"/>
    </source>
</evidence>
<accession>A0ABR1JAR3</accession>
<dbReference type="Gene3D" id="2.80.10.50">
    <property type="match status" value="1"/>
</dbReference>
<proteinExistence type="predicted"/>
<keyword evidence="3" id="KW-1185">Reference proteome</keyword>
<dbReference type="SUPFAM" id="SSF50370">
    <property type="entry name" value="Ricin B-like lectins"/>
    <property type="match status" value="1"/>
</dbReference>
<name>A0ABR1JAR3_9AGAR</name>
<evidence type="ECO:0008006" key="4">
    <source>
        <dbReference type="Google" id="ProtNLM"/>
    </source>
</evidence>